<feature type="non-terminal residue" evidence="1">
    <location>
        <position position="1"/>
    </location>
</feature>
<dbReference type="EMBL" id="KF793897">
    <property type="protein sequence ID" value="AIS72796.1"/>
    <property type="molecule type" value="Genomic_DNA"/>
</dbReference>
<accession>A0A097BVG0</accession>
<protein>
    <submittedName>
        <fullName evidence="1">Uncharacterized protein</fullName>
    </submittedName>
</protein>
<evidence type="ECO:0000313" key="1">
    <source>
        <dbReference type="EMBL" id="AIS72796.1"/>
    </source>
</evidence>
<name>A0A097BVG0_9ROSI</name>
<sequence>PQASLLFYWEGLNRQVGRRICAESSAEESEHYFHSRPRG</sequence>
<organism evidence="1">
    <name type="scientific">Rhizophora apiculata</name>
    <dbReference type="NCBI Taxonomy" id="106626"/>
    <lineage>
        <taxon>Eukaryota</taxon>
        <taxon>Viridiplantae</taxon>
        <taxon>Streptophyta</taxon>
        <taxon>Embryophyta</taxon>
        <taxon>Tracheophyta</taxon>
        <taxon>Spermatophyta</taxon>
        <taxon>Magnoliopsida</taxon>
        <taxon>eudicotyledons</taxon>
        <taxon>Gunneridae</taxon>
        <taxon>Pentapetalae</taxon>
        <taxon>rosids</taxon>
        <taxon>fabids</taxon>
        <taxon>Malpighiales</taxon>
        <taxon>Rhizophoraceae</taxon>
        <taxon>Rhizophora</taxon>
    </lineage>
</organism>
<dbReference type="Gene3D" id="2.30.110.10">
    <property type="entry name" value="Electron Transport, Fmn-binding Protein, Chain A"/>
    <property type="match status" value="1"/>
</dbReference>
<dbReference type="InterPro" id="IPR012349">
    <property type="entry name" value="Split_barrel_FMN-bd"/>
</dbReference>
<reference evidence="1" key="1">
    <citation type="submission" date="2013-11" db="EMBL/GenBank/DDBJ databases">
        <title>Population genetics of a mangrove Rhizophora apiculata in IWP.</title>
        <authorList>
            <person name="Chen Y."/>
            <person name="Zhou R."/>
        </authorList>
    </citation>
    <scope>NUCLEOTIDE SEQUENCE</scope>
    <source>
        <strain evidence="1">SY1</strain>
    </source>
</reference>
<proteinExistence type="predicted"/>
<dbReference type="AlphaFoldDB" id="A0A097BVG0"/>
<feature type="non-terminal residue" evidence="1">
    <location>
        <position position="39"/>
    </location>
</feature>